<dbReference type="InterPro" id="IPR019775">
    <property type="entry name" value="WD40_repeat_CS"/>
</dbReference>
<dbReference type="Pfam" id="PF02176">
    <property type="entry name" value="zf-TRAF"/>
    <property type="match status" value="1"/>
</dbReference>
<evidence type="ECO:0000256" key="4">
    <source>
        <dbReference type="ARBA" id="ARBA00022771"/>
    </source>
</evidence>
<protein>
    <submittedName>
        <fullName evidence="9">G-protein beta WD-40 repeats containing protein</fullName>
    </submittedName>
</protein>
<feature type="repeat" description="WD" evidence="6">
    <location>
        <begin position="485"/>
        <end position="511"/>
    </location>
</feature>
<dbReference type="InterPro" id="IPR020472">
    <property type="entry name" value="WD40_PAC1"/>
</dbReference>
<dbReference type="PANTHER" id="PTHR19846">
    <property type="entry name" value="WD40 REPEAT PROTEIN"/>
    <property type="match status" value="1"/>
</dbReference>
<keyword evidence="5" id="KW-0862">Zinc</keyword>
<keyword evidence="2" id="KW-0479">Metal-binding</keyword>
<feature type="repeat" description="WD" evidence="6">
    <location>
        <begin position="512"/>
        <end position="555"/>
    </location>
</feature>
<dbReference type="GO" id="GO:0030621">
    <property type="term" value="F:U4 snRNA binding"/>
    <property type="evidence" value="ECO:0007669"/>
    <property type="project" value="TreeGrafter"/>
</dbReference>
<dbReference type="Pfam" id="PF00400">
    <property type="entry name" value="WD40"/>
    <property type="match status" value="6"/>
</dbReference>
<evidence type="ECO:0000259" key="8">
    <source>
        <dbReference type="Pfam" id="PF02176"/>
    </source>
</evidence>
<evidence type="ECO:0000256" key="5">
    <source>
        <dbReference type="ARBA" id="ARBA00022833"/>
    </source>
</evidence>
<dbReference type="InterPro" id="IPR036322">
    <property type="entry name" value="WD40_repeat_dom_sf"/>
</dbReference>
<dbReference type="SUPFAM" id="SSF50978">
    <property type="entry name" value="WD40 repeat-like"/>
    <property type="match status" value="1"/>
</dbReference>
<feature type="repeat" description="WD" evidence="6">
    <location>
        <begin position="583"/>
        <end position="607"/>
    </location>
</feature>
<gene>
    <name evidence="9" type="ORF">RFI_29514</name>
</gene>
<dbReference type="AlphaFoldDB" id="X6M4E0"/>
<dbReference type="EMBL" id="ASPP01025628">
    <property type="protein sequence ID" value="ETO07875.1"/>
    <property type="molecule type" value="Genomic_DNA"/>
</dbReference>
<dbReference type="PANTHER" id="PTHR19846:SF0">
    <property type="entry name" value="PRE-MRNA PROCESSING FACTOR 4"/>
    <property type="match status" value="1"/>
</dbReference>
<feature type="domain" description="TRAF-type" evidence="8">
    <location>
        <begin position="127"/>
        <end position="163"/>
    </location>
</feature>
<dbReference type="CDD" id="cd00200">
    <property type="entry name" value="WD40"/>
    <property type="match status" value="1"/>
</dbReference>
<feature type="coiled-coil region" evidence="7">
    <location>
        <begin position="204"/>
        <end position="270"/>
    </location>
</feature>
<dbReference type="GO" id="GO:0000398">
    <property type="term" value="P:mRNA splicing, via spliceosome"/>
    <property type="evidence" value="ECO:0007669"/>
    <property type="project" value="TreeGrafter"/>
</dbReference>
<evidence type="ECO:0000313" key="10">
    <source>
        <dbReference type="Proteomes" id="UP000023152"/>
    </source>
</evidence>
<evidence type="ECO:0000313" key="9">
    <source>
        <dbReference type="EMBL" id="ETO07875.1"/>
    </source>
</evidence>
<keyword evidence="1 6" id="KW-0853">WD repeat</keyword>
<dbReference type="InterPro" id="IPR015943">
    <property type="entry name" value="WD40/YVTN_repeat-like_dom_sf"/>
</dbReference>
<keyword evidence="3" id="KW-0677">Repeat</keyword>
<accession>X6M4E0</accession>
<dbReference type="GO" id="GO:0046540">
    <property type="term" value="C:U4/U6 x U5 tri-snRNP complex"/>
    <property type="evidence" value="ECO:0007669"/>
    <property type="project" value="TreeGrafter"/>
</dbReference>
<dbReference type="InterPro" id="IPR001680">
    <property type="entry name" value="WD40_rpt"/>
</dbReference>
<proteinExistence type="predicted"/>
<dbReference type="PROSITE" id="PS50294">
    <property type="entry name" value="WD_REPEATS_REGION"/>
    <property type="match status" value="2"/>
</dbReference>
<name>X6M4E0_RETFI</name>
<evidence type="ECO:0000256" key="7">
    <source>
        <dbReference type="SAM" id="Coils"/>
    </source>
</evidence>
<dbReference type="SMART" id="SM00320">
    <property type="entry name" value="WD40"/>
    <property type="match status" value="7"/>
</dbReference>
<evidence type="ECO:0000256" key="6">
    <source>
        <dbReference type="PROSITE-ProRule" id="PRU00221"/>
    </source>
</evidence>
<keyword evidence="10" id="KW-1185">Reference proteome</keyword>
<dbReference type="InterPro" id="IPR001293">
    <property type="entry name" value="Znf_TRAF"/>
</dbReference>
<evidence type="ECO:0000256" key="2">
    <source>
        <dbReference type="ARBA" id="ARBA00022723"/>
    </source>
</evidence>
<reference evidence="9 10" key="1">
    <citation type="journal article" date="2013" name="Curr. Biol.">
        <title>The Genome of the Foraminiferan Reticulomyxa filosa.</title>
        <authorList>
            <person name="Glockner G."/>
            <person name="Hulsmann N."/>
            <person name="Schleicher M."/>
            <person name="Noegel A.A."/>
            <person name="Eichinger L."/>
            <person name="Gallinger C."/>
            <person name="Pawlowski J."/>
            <person name="Sierra R."/>
            <person name="Euteneuer U."/>
            <person name="Pillet L."/>
            <person name="Moustafa A."/>
            <person name="Platzer M."/>
            <person name="Groth M."/>
            <person name="Szafranski K."/>
            <person name="Schliwa M."/>
        </authorList>
    </citation>
    <scope>NUCLEOTIDE SEQUENCE [LARGE SCALE GENOMIC DNA]</scope>
</reference>
<keyword evidence="4" id="KW-0863">Zinc-finger</keyword>
<dbReference type="Proteomes" id="UP000023152">
    <property type="component" value="Unassembled WGS sequence"/>
</dbReference>
<feature type="repeat" description="WD" evidence="6">
    <location>
        <begin position="408"/>
        <end position="451"/>
    </location>
</feature>
<dbReference type="GO" id="GO:0017070">
    <property type="term" value="F:U6 snRNA binding"/>
    <property type="evidence" value="ECO:0007669"/>
    <property type="project" value="TreeGrafter"/>
</dbReference>
<dbReference type="SUPFAM" id="SSF49599">
    <property type="entry name" value="TRAF domain-like"/>
    <property type="match status" value="1"/>
</dbReference>
<dbReference type="PROSITE" id="PS00678">
    <property type="entry name" value="WD_REPEATS_1"/>
    <property type="match status" value="6"/>
</dbReference>
<evidence type="ECO:0000256" key="3">
    <source>
        <dbReference type="ARBA" id="ARBA00022737"/>
    </source>
</evidence>
<dbReference type="GO" id="GO:0008270">
    <property type="term" value="F:zinc ion binding"/>
    <property type="evidence" value="ECO:0007669"/>
    <property type="project" value="UniProtKB-KW"/>
</dbReference>
<feature type="repeat" description="WD" evidence="6">
    <location>
        <begin position="360"/>
        <end position="407"/>
    </location>
</feature>
<dbReference type="Gene3D" id="2.130.10.10">
    <property type="entry name" value="YVTN repeat-like/Quinoprotein amine dehydrogenase"/>
    <property type="match status" value="3"/>
</dbReference>
<feature type="repeat" description="WD" evidence="6">
    <location>
        <begin position="316"/>
        <end position="359"/>
    </location>
</feature>
<comment type="caution">
    <text evidence="9">The sequence shown here is derived from an EMBL/GenBank/DDBJ whole genome shotgun (WGS) entry which is preliminary data.</text>
</comment>
<organism evidence="9 10">
    <name type="scientific">Reticulomyxa filosa</name>
    <dbReference type="NCBI Taxonomy" id="46433"/>
    <lineage>
        <taxon>Eukaryota</taxon>
        <taxon>Sar</taxon>
        <taxon>Rhizaria</taxon>
        <taxon>Retaria</taxon>
        <taxon>Foraminifera</taxon>
        <taxon>Monothalamids</taxon>
        <taxon>Reticulomyxidae</taxon>
        <taxon>Reticulomyxa</taxon>
    </lineage>
</organism>
<dbReference type="PROSITE" id="PS50082">
    <property type="entry name" value="WD_REPEATS_2"/>
    <property type="match status" value="6"/>
</dbReference>
<keyword evidence="7" id="KW-0175">Coiled coil</keyword>
<sequence>MQDEKTFGEEQIKGIPISQDQSCYSENWLLQTNRPEDIKDFTCLICDKLQTIQWNLIALNMKNFLKNNSNLCPIEPHDCHYSKTKSTQKFFGNLPVMCLKQFEKDVKTLNGIEVTGKIKCDFKGKLKDLQDHLNNNCSLDLAECWFKHFGCDHTCYRQNLNDHLISNIRFHFDLVMRLFLSMKQTIKLHQVYFFYAFDNSSKLIFDMQKLKKDLQSKIENLQQETLKYRSDIETVKKDFNKQLGQYESTIKLLEEKNSKLTSDYQRLIVKKNDQDKAEGEQKDIANNDVSLSSVLSSAHKNNFEVFCSSSKLLRTLIEHKSCVTSIDYSMFDDGQFICSGSNNKTICVWELDSNKLIQSLNEHSSHVYGVKFSSYHYHNHRQNVICSSSNDKTIRFWDFKHNKQLQIFNGHTDSVCGIEFSSFNNGRYLCSGSYDNTIRLWDVEASKSLHVFNGHEKGVWCVDISPLQSNNNNDNKSNIGVIGGNGYTICSGSWDNTIRIWDIETAKQSNVFKGHKNGIRSVKYGLNELVNTILSGSNDKSASLWDIRSGKRIQVFNRHTDIVCAVDYLPFMVKNSSKIADCNVICSGSRDSTIRFWDIRSNKNELHVIKADDNGSDGISCLKFILIKKKDMDNGNEKYGKYCLNLCYGSHKGHIRIWG</sequence>
<evidence type="ECO:0000256" key="1">
    <source>
        <dbReference type="ARBA" id="ARBA00022574"/>
    </source>
</evidence>
<dbReference type="PRINTS" id="PR00320">
    <property type="entry name" value="GPROTEINBRPT"/>
</dbReference>